<evidence type="ECO:0000313" key="5">
    <source>
        <dbReference type="EMBL" id="RMX00728.1"/>
    </source>
</evidence>
<accession>A0A3M6R5G0</accession>
<dbReference type="Gene3D" id="3.40.50.360">
    <property type="match status" value="1"/>
</dbReference>
<evidence type="ECO:0000313" key="8">
    <source>
        <dbReference type="Proteomes" id="UP000267521"/>
    </source>
</evidence>
<dbReference type="EMBL" id="RDQL01000005">
    <property type="protein sequence ID" value="RMX00437.1"/>
    <property type="molecule type" value="Genomic_DNA"/>
</dbReference>
<reference evidence="7 8" key="1">
    <citation type="submission" date="2018-10" db="EMBL/GenBank/DDBJ databases">
        <title>Comamonadaceae CDC group NO-1 genome sequencing and assembly.</title>
        <authorList>
            <person name="Bernier A.-M."/>
            <person name="Bernard K."/>
        </authorList>
    </citation>
    <scope>NUCLEOTIDE SEQUENCE [LARGE SCALE GENOMIC DNA]</scope>
    <source>
        <strain evidence="4 7">NML161473</strain>
        <strain evidence="6 9">NML180581</strain>
        <strain evidence="5 8">NML970147</strain>
    </source>
</reference>
<comment type="similarity">
    <text evidence="2 3">Belongs to the NrdI family.</text>
</comment>
<dbReference type="InterPro" id="IPR004465">
    <property type="entry name" value="RNR_NrdI"/>
</dbReference>
<evidence type="ECO:0000313" key="6">
    <source>
        <dbReference type="EMBL" id="RMX10443.1"/>
    </source>
</evidence>
<gene>
    <name evidence="3 4" type="primary">nrdI</name>
    <name evidence="6" type="ORF">EBQ24_04800</name>
    <name evidence="4" type="ORF">EBQ25_05060</name>
    <name evidence="5" type="ORF">EBQ26_02315</name>
</gene>
<proteinExistence type="inferred from homology"/>
<dbReference type="HAMAP" id="MF_00128">
    <property type="entry name" value="NrdI"/>
    <property type="match status" value="1"/>
</dbReference>
<comment type="function">
    <text evidence="1 3">Probably involved in ribonucleotide reductase function.</text>
</comment>
<sequence length="137" mass="14588">MIVYFSTVSENTHRFVAKLGLPAQRIPLSNSAAAQFKVDAPYVLIVPSYGGGKLEGAVPKPVIHFLNQAANRALLRGVITAGNTNFGQAYGIAGRVIAQKCQVPLLYKFELLGTSDDVERVRAGVQAFLQASAAQTA</sequence>
<dbReference type="SUPFAM" id="SSF52218">
    <property type="entry name" value="Flavoproteins"/>
    <property type="match status" value="1"/>
</dbReference>
<accession>A0A3M6QBP7</accession>
<evidence type="ECO:0000313" key="7">
    <source>
        <dbReference type="Proteomes" id="UP000267035"/>
    </source>
</evidence>
<dbReference type="EMBL" id="RDQM01000002">
    <property type="protein sequence ID" value="RMX00728.1"/>
    <property type="molecule type" value="Genomic_DNA"/>
</dbReference>
<dbReference type="Pfam" id="PF07972">
    <property type="entry name" value="Flavodoxin_NdrI"/>
    <property type="match status" value="1"/>
</dbReference>
<comment type="caution">
    <text evidence="4">The sequence shown here is derived from an EMBL/GenBank/DDBJ whole genome shotgun (WGS) entry which is preliminary data.</text>
</comment>
<keyword evidence="7" id="KW-1185">Reference proteome</keyword>
<evidence type="ECO:0000256" key="3">
    <source>
        <dbReference type="HAMAP-Rule" id="MF_00128"/>
    </source>
</evidence>
<dbReference type="PANTHER" id="PTHR37297">
    <property type="entry name" value="PROTEIN NRDI"/>
    <property type="match status" value="1"/>
</dbReference>
<dbReference type="RefSeq" id="WP_122237409.1">
    <property type="nucleotide sequence ID" value="NZ_RDQK01000009.1"/>
</dbReference>
<organism evidence="4 7">
    <name type="scientific">Allofranklinella schreckenbergeri</name>
    <dbReference type="NCBI Taxonomy" id="1076744"/>
    <lineage>
        <taxon>Bacteria</taxon>
        <taxon>Pseudomonadati</taxon>
        <taxon>Pseudomonadota</taxon>
        <taxon>Betaproteobacteria</taxon>
        <taxon>Burkholderiales</taxon>
        <taxon>Comamonadaceae</taxon>
        <taxon>Allofranklinella</taxon>
    </lineage>
</organism>
<evidence type="ECO:0000256" key="1">
    <source>
        <dbReference type="ARBA" id="ARBA00003999"/>
    </source>
</evidence>
<dbReference type="InterPro" id="IPR029039">
    <property type="entry name" value="Flavoprotein-like_sf"/>
</dbReference>
<dbReference type="GO" id="GO:0010181">
    <property type="term" value="F:FMN binding"/>
    <property type="evidence" value="ECO:0007669"/>
    <property type="project" value="InterPro"/>
</dbReference>
<dbReference type="PANTHER" id="PTHR37297:SF1">
    <property type="entry name" value="PROTEIN NRDI"/>
    <property type="match status" value="1"/>
</dbReference>
<dbReference type="PIRSF" id="PIRSF005087">
    <property type="entry name" value="NrdI"/>
    <property type="match status" value="1"/>
</dbReference>
<dbReference type="EMBL" id="RDQK01000009">
    <property type="protein sequence ID" value="RMX10443.1"/>
    <property type="molecule type" value="Genomic_DNA"/>
</dbReference>
<protein>
    <recommendedName>
        <fullName evidence="3">Protein NrdI</fullName>
    </recommendedName>
</protein>
<evidence type="ECO:0000313" key="9">
    <source>
        <dbReference type="Proteomes" id="UP000281171"/>
    </source>
</evidence>
<dbReference type="Proteomes" id="UP000281171">
    <property type="component" value="Unassembled WGS sequence"/>
</dbReference>
<dbReference type="InterPro" id="IPR020852">
    <property type="entry name" value="RNR_Ib_NrdI_bac"/>
</dbReference>
<dbReference type="Proteomes" id="UP000267521">
    <property type="component" value="Unassembled WGS sequence"/>
</dbReference>
<dbReference type="NCBIfam" id="TIGR00333">
    <property type="entry name" value="nrdI"/>
    <property type="match status" value="1"/>
</dbReference>
<dbReference type="AlphaFoldDB" id="A0A3M6QBP7"/>
<evidence type="ECO:0000313" key="4">
    <source>
        <dbReference type="EMBL" id="RMX00437.1"/>
    </source>
</evidence>
<evidence type="ECO:0000256" key="2">
    <source>
        <dbReference type="ARBA" id="ARBA00009942"/>
    </source>
</evidence>
<accession>A0A3M6QC57</accession>
<name>A0A3M6QBP7_9BURK</name>
<dbReference type="Proteomes" id="UP000267035">
    <property type="component" value="Unassembled WGS sequence"/>
</dbReference>